<evidence type="ECO:0000313" key="6">
    <source>
        <dbReference type="EMBL" id="ACF98035.1"/>
    </source>
</evidence>
<dbReference type="InterPro" id="IPR003439">
    <property type="entry name" value="ABC_transporter-like_ATP-bd"/>
</dbReference>
<dbReference type="PROSITE" id="PS00211">
    <property type="entry name" value="ABC_TRANSPORTER_1"/>
    <property type="match status" value="1"/>
</dbReference>
<sequence length="330" mass="35215">MNAIGRIVTPELETTGLETVAIAARGLGRHYGAHRAVDGLDFTLDAGTTLALIGHNGAGKTTLMKLILGLIRPTIGSLKVLGVEPGHAALEHRRQIGFLPENVAFHDELTGSQTLRYYARLKRAPLQQCDALLERVGLSFAESRRVKTYSKGMRQRLGLAQALLGEPRLLLLDEPTTGLDPASRAEFFQIMRELADRGATVIISSHILTELEAKTDLVAIMNAGHLAAFGPLDMLRREADLPVRITVATPNGTGAVVLALGDLVQDSISAEDGHLLQLFVHVEDKLAALAKLTALGDAVADLDIARPGLDEIYRHFSPEAANAAAAGGEA</sequence>
<evidence type="ECO:0000256" key="3">
    <source>
        <dbReference type="ARBA" id="ARBA00022741"/>
    </source>
</evidence>
<keyword evidence="2" id="KW-0813">Transport</keyword>
<evidence type="ECO:0000256" key="4">
    <source>
        <dbReference type="ARBA" id="ARBA00022840"/>
    </source>
</evidence>
<dbReference type="EMBL" id="EU910852">
    <property type="protein sequence ID" value="ACF98035.1"/>
    <property type="molecule type" value="Genomic_DNA"/>
</dbReference>
<dbReference type="InterPro" id="IPR027417">
    <property type="entry name" value="P-loop_NTPase"/>
</dbReference>
<proteinExistence type="inferred from homology"/>
<keyword evidence="4 6" id="KW-0067">ATP-binding</keyword>
<dbReference type="SUPFAM" id="SSF52540">
    <property type="entry name" value="P-loop containing nucleoside triphosphate hydrolases"/>
    <property type="match status" value="1"/>
</dbReference>
<dbReference type="Pfam" id="PF00005">
    <property type="entry name" value="ABC_tran"/>
    <property type="match status" value="1"/>
</dbReference>
<evidence type="ECO:0000256" key="1">
    <source>
        <dbReference type="ARBA" id="ARBA00005417"/>
    </source>
</evidence>
<dbReference type="AlphaFoldDB" id="B8R8M9"/>
<accession>B8R8M9</accession>
<evidence type="ECO:0000256" key="2">
    <source>
        <dbReference type="ARBA" id="ARBA00022448"/>
    </source>
</evidence>
<comment type="similarity">
    <text evidence="1">Belongs to the ABC transporter superfamily.</text>
</comment>
<dbReference type="CDD" id="cd03230">
    <property type="entry name" value="ABC_DR_subfamily_A"/>
    <property type="match status" value="1"/>
</dbReference>
<keyword evidence="3" id="KW-0547">Nucleotide-binding</keyword>
<dbReference type="PANTHER" id="PTHR43335">
    <property type="entry name" value="ABC TRANSPORTER, ATP-BINDING PROTEIN"/>
    <property type="match status" value="1"/>
</dbReference>
<feature type="domain" description="ABC transporter" evidence="5">
    <location>
        <begin position="22"/>
        <end position="248"/>
    </location>
</feature>
<dbReference type="InterPro" id="IPR003593">
    <property type="entry name" value="AAA+_ATPase"/>
</dbReference>
<evidence type="ECO:0000259" key="5">
    <source>
        <dbReference type="PROSITE" id="PS50893"/>
    </source>
</evidence>
<dbReference type="PROSITE" id="PS50893">
    <property type="entry name" value="ABC_TRANSPORTER_2"/>
    <property type="match status" value="1"/>
</dbReference>
<dbReference type="GO" id="GO:0005524">
    <property type="term" value="F:ATP binding"/>
    <property type="evidence" value="ECO:0007669"/>
    <property type="project" value="UniProtKB-KW"/>
</dbReference>
<dbReference type="SMART" id="SM00382">
    <property type="entry name" value="AAA"/>
    <property type="match status" value="1"/>
</dbReference>
<reference evidence="6" key="1">
    <citation type="journal article" date="2009" name="Appl. Environ. Microbiol.">
        <title>Characterization of denitrification gene clusters of soil bacteria via a metagenomic approach.</title>
        <authorList>
            <person name="Demaneche S."/>
            <person name="Philippot L."/>
            <person name="David M.M."/>
            <person name="Navarro E."/>
            <person name="Vogel T.M."/>
            <person name="Simonet P."/>
        </authorList>
    </citation>
    <scope>NUCLEOTIDE SEQUENCE</scope>
</reference>
<dbReference type="InterPro" id="IPR017871">
    <property type="entry name" value="ABC_transporter-like_CS"/>
</dbReference>
<organism evidence="6">
    <name type="scientific">uncultured bacterium 878</name>
    <dbReference type="NCBI Taxonomy" id="548895"/>
    <lineage>
        <taxon>Bacteria</taxon>
        <taxon>environmental samples</taxon>
    </lineage>
</organism>
<protein>
    <submittedName>
        <fullName evidence="6">Putative copper ABC transporter ATP-binding protein NosF</fullName>
    </submittedName>
</protein>
<dbReference type="Gene3D" id="3.40.50.300">
    <property type="entry name" value="P-loop containing nucleotide triphosphate hydrolases"/>
    <property type="match status" value="1"/>
</dbReference>
<name>B8R8M9_9BACT</name>
<dbReference type="GO" id="GO:0016887">
    <property type="term" value="F:ATP hydrolysis activity"/>
    <property type="evidence" value="ECO:0007669"/>
    <property type="project" value="InterPro"/>
</dbReference>